<sequence>MPLQKQIIFTDKAPAAVGPYSQAVKVGELVYISGQIPINPASGKVEAETVEDQAKQVMENLAAILEAAGSDFSKVVKTTVLLEEMGDFGKINPIYASYFTDGQPPARACYAVDKLPLGVKIEIEAIAICPPASTEQ</sequence>
<reference evidence="2" key="1">
    <citation type="submission" date="2021-01" db="EMBL/GenBank/DDBJ databases">
        <authorList>
            <person name="Corre E."/>
            <person name="Pelletier E."/>
            <person name="Niang G."/>
            <person name="Scheremetjew M."/>
            <person name="Finn R."/>
            <person name="Kale V."/>
            <person name="Holt S."/>
            <person name="Cochrane G."/>
            <person name="Meng A."/>
            <person name="Brown T."/>
            <person name="Cohen L."/>
        </authorList>
    </citation>
    <scope>NUCLEOTIDE SEQUENCE</scope>
    <source>
        <strain evidence="2">NIES-381</strain>
    </source>
</reference>
<comment type="similarity">
    <text evidence="1">Belongs to the RutC family.</text>
</comment>
<dbReference type="SUPFAM" id="SSF55298">
    <property type="entry name" value="YjgF-like"/>
    <property type="match status" value="1"/>
</dbReference>
<dbReference type="GO" id="GO:0005829">
    <property type="term" value="C:cytosol"/>
    <property type="evidence" value="ECO:0007669"/>
    <property type="project" value="TreeGrafter"/>
</dbReference>
<gene>
    <name evidence="2" type="ORF">EGYM00392_LOCUS6346</name>
</gene>
<dbReference type="Pfam" id="PF01042">
    <property type="entry name" value="Ribonuc_L-PSP"/>
    <property type="match status" value="1"/>
</dbReference>
<dbReference type="InterPro" id="IPR035959">
    <property type="entry name" value="RutC-like_sf"/>
</dbReference>
<dbReference type="GO" id="GO:0019239">
    <property type="term" value="F:deaminase activity"/>
    <property type="evidence" value="ECO:0007669"/>
    <property type="project" value="TreeGrafter"/>
</dbReference>
<dbReference type="NCBIfam" id="TIGR00004">
    <property type="entry name" value="Rid family detoxifying hydrolase"/>
    <property type="match status" value="1"/>
</dbReference>
<accession>A0A7S1HYF8</accession>
<dbReference type="AlphaFoldDB" id="A0A7S1HYF8"/>
<dbReference type="PANTHER" id="PTHR11803:SF39">
    <property type="entry name" value="2-IMINOBUTANOATE_2-IMINOPROPANOATE DEAMINASE"/>
    <property type="match status" value="1"/>
</dbReference>
<evidence type="ECO:0000256" key="1">
    <source>
        <dbReference type="ARBA" id="ARBA00010552"/>
    </source>
</evidence>
<dbReference type="FunFam" id="3.30.1330.40:FF:000001">
    <property type="entry name" value="L-PSP family endoribonuclease"/>
    <property type="match status" value="1"/>
</dbReference>
<name>A0A7S1HYF8_9EUGL</name>
<dbReference type="Gene3D" id="3.30.1330.40">
    <property type="entry name" value="RutC-like"/>
    <property type="match status" value="1"/>
</dbReference>
<organism evidence="2">
    <name type="scientific">Eutreptiella gymnastica</name>
    <dbReference type="NCBI Taxonomy" id="73025"/>
    <lineage>
        <taxon>Eukaryota</taxon>
        <taxon>Discoba</taxon>
        <taxon>Euglenozoa</taxon>
        <taxon>Euglenida</taxon>
        <taxon>Spirocuta</taxon>
        <taxon>Euglenophyceae</taxon>
        <taxon>Eutreptiales</taxon>
        <taxon>Eutreptiaceae</taxon>
        <taxon>Eutreptiella</taxon>
    </lineage>
</organism>
<protein>
    <submittedName>
        <fullName evidence="2">Uncharacterized protein</fullName>
    </submittedName>
</protein>
<proteinExistence type="inferred from homology"/>
<dbReference type="InterPro" id="IPR006175">
    <property type="entry name" value="YjgF/YER057c/UK114"/>
</dbReference>
<evidence type="ECO:0000313" key="2">
    <source>
        <dbReference type="EMBL" id="CAD8995290.1"/>
    </source>
</evidence>
<dbReference type="InterPro" id="IPR006056">
    <property type="entry name" value="RidA"/>
</dbReference>
<dbReference type="CDD" id="cd00448">
    <property type="entry name" value="YjgF_YER057c_UK114_family"/>
    <property type="match status" value="1"/>
</dbReference>
<dbReference type="EMBL" id="HBGA01016390">
    <property type="protein sequence ID" value="CAD8995290.1"/>
    <property type="molecule type" value="Transcribed_RNA"/>
</dbReference>
<dbReference type="PANTHER" id="PTHR11803">
    <property type="entry name" value="2-IMINOBUTANOATE/2-IMINOPROPANOATE DEAMINASE RIDA"/>
    <property type="match status" value="1"/>
</dbReference>